<dbReference type="EMBL" id="CP126116">
    <property type="protein sequence ID" value="WHZ57000.1"/>
    <property type="molecule type" value="Genomic_DNA"/>
</dbReference>
<gene>
    <name evidence="1" type="ORF">QLQ22_20415</name>
</gene>
<dbReference type="Proteomes" id="UP001226091">
    <property type="component" value="Chromosome"/>
</dbReference>
<evidence type="ECO:0000313" key="1">
    <source>
        <dbReference type="EMBL" id="WHZ57000.1"/>
    </source>
</evidence>
<keyword evidence="2" id="KW-1185">Reference proteome</keyword>
<sequence length="111" mass="11658">MKTWIPILAILGGISGVVSGALVGVAGGVFGDGNMAESGGWVFFISFLAIVLGFTAWKWSKISGWLLIAISVIGLIMNGLFFALAFIFLLIAGIMATRYGSQKNKNNSVSV</sequence>
<protein>
    <submittedName>
        <fullName evidence="1">Uncharacterized protein</fullName>
    </submittedName>
</protein>
<name>A0ACD4R937_9BACI</name>
<organism evidence="1 2">
    <name type="scientific">Metabacillus hrfriensis</name>
    <dbReference type="NCBI Taxonomy" id="3048891"/>
    <lineage>
        <taxon>Bacteria</taxon>
        <taxon>Bacillati</taxon>
        <taxon>Bacillota</taxon>
        <taxon>Bacilli</taxon>
        <taxon>Bacillales</taxon>
        <taxon>Bacillaceae</taxon>
        <taxon>Metabacillus</taxon>
    </lineage>
</organism>
<reference evidence="2" key="1">
    <citation type="journal article" date="2025" name="Aquaculture">
        <title>Assessment of the bioflocculant production and safety properties of Metabacillus hrfriensis sp. nov. based on phenotypic and whole-genome sequencing analysis.</title>
        <authorList>
            <person name="Zhang R."/>
            <person name="Zhao Z."/>
            <person name="Luo L."/>
            <person name="Wang S."/>
            <person name="Guo K."/>
            <person name="Xu W."/>
        </authorList>
    </citation>
    <scope>NUCLEOTIDE SEQUENCE [LARGE SCALE GENOMIC DNA]</scope>
    <source>
        <strain evidence="2">CT-WN-B3</strain>
    </source>
</reference>
<proteinExistence type="predicted"/>
<evidence type="ECO:0000313" key="2">
    <source>
        <dbReference type="Proteomes" id="UP001226091"/>
    </source>
</evidence>
<accession>A0ACD4R937</accession>